<evidence type="ECO:0000313" key="2">
    <source>
        <dbReference type="Proteomes" id="UP000279600"/>
    </source>
</evidence>
<dbReference type="Proteomes" id="UP000279600">
    <property type="component" value="Chromosome"/>
</dbReference>
<keyword evidence="2" id="KW-1185">Reference proteome</keyword>
<dbReference type="KEGG" id="noj:EJ995_01815"/>
<proteinExistence type="predicted"/>
<accession>A0A3S9MV27</accession>
<dbReference type="EMBL" id="CP034549">
    <property type="protein sequence ID" value="AZQ43027.1"/>
    <property type="molecule type" value="Genomic_DNA"/>
</dbReference>
<dbReference type="AlphaFoldDB" id="A0A3S9MV27"/>
<reference evidence="1 2" key="1">
    <citation type="submission" date="2018-12" db="EMBL/GenBank/DDBJ databases">
        <title>Complete genome of Nonlabens sp. MJ115.</title>
        <authorList>
            <person name="Choi H.S."/>
            <person name="Jung J."/>
        </authorList>
    </citation>
    <scope>NUCLEOTIDE SEQUENCE [LARGE SCALE GENOMIC DNA]</scope>
    <source>
        <strain evidence="1 2">MJ115</strain>
    </source>
</reference>
<dbReference type="RefSeq" id="WP_126445034.1">
    <property type="nucleotide sequence ID" value="NZ_CP034549.1"/>
</dbReference>
<sequence length="198" mass="22255">MKKLLLLLSLIAVISCKNEEPAVDDSYNAVMLAQKIASGTSWEQEFTEDEILTETRFVREYNGTRMIKTIYPDTSNELFVVYLDSIPQELYWHQTGEWTTPYGTVGQPIAALEQANGASIEFYGLGYDVPGKVEINKGKLANLDIKFQVRPTSDTIPSEFYSYNKFDSTVPEADALDLYLSRITIPVSKDATLTVSEE</sequence>
<name>A0A3S9MV27_9FLAO</name>
<gene>
    <name evidence="1" type="ORF">EJ995_01815</name>
</gene>
<organism evidence="1 2">
    <name type="scientific">Nonlabens ponticola</name>
    <dbReference type="NCBI Taxonomy" id="2496866"/>
    <lineage>
        <taxon>Bacteria</taxon>
        <taxon>Pseudomonadati</taxon>
        <taxon>Bacteroidota</taxon>
        <taxon>Flavobacteriia</taxon>
        <taxon>Flavobacteriales</taxon>
        <taxon>Flavobacteriaceae</taxon>
        <taxon>Nonlabens</taxon>
    </lineage>
</organism>
<dbReference type="PROSITE" id="PS51257">
    <property type="entry name" value="PROKAR_LIPOPROTEIN"/>
    <property type="match status" value="1"/>
</dbReference>
<protein>
    <submittedName>
        <fullName evidence="1">Uncharacterized protein</fullName>
    </submittedName>
</protein>
<dbReference type="OrthoDB" id="1143514at2"/>
<evidence type="ECO:0000313" key="1">
    <source>
        <dbReference type="EMBL" id="AZQ43027.1"/>
    </source>
</evidence>